<reference evidence="1" key="2">
    <citation type="journal article" date="2011" name="Microb. Ecol.">
        <title>Taxonomic and Functional Metagenomic Profiling of the Microbial Community in the Anoxic Sediment of a Sub-saline Shallow Lake (Laguna de Carrizo, Central Spain).</title>
        <authorList>
            <person name="Ferrer M."/>
            <person name="Guazzaroni M.E."/>
            <person name="Richter M."/>
            <person name="Garcia-Salamanca A."/>
            <person name="Yarza P."/>
            <person name="Suarez-Suarez A."/>
            <person name="Solano J."/>
            <person name="Alcaide M."/>
            <person name="van Dillewijn P."/>
            <person name="Molina-Henares M.A."/>
            <person name="Lopez-Cortes N."/>
            <person name="Al-Ramahi Y."/>
            <person name="Guerrero C."/>
            <person name="Acosta A."/>
            <person name="de Eugenio L.I."/>
            <person name="Martinez V."/>
            <person name="Marques S."/>
            <person name="Rojo F."/>
            <person name="Santero E."/>
            <person name="Genilloud O."/>
            <person name="Perez-Perez J."/>
            <person name="Rossello-Mora R."/>
            <person name="Ramos J.L."/>
        </authorList>
    </citation>
    <scope>NUCLEOTIDE SEQUENCE</scope>
</reference>
<proteinExistence type="predicted"/>
<gene>
    <name evidence="1" type="ORF">LDC_0884</name>
</gene>
<accession>D9PH84</accession>
<comment type="caution">
    <text evidence="1">The sequence shown here is derived from an EMBL/GenBank/DDBJ whole genome shotgun (WGS) entry which is preliminary data.</text>
</comment>
<evidence type="ECO:0000313" key="1">
    <source>
        <dbReference type="EMBL" id="EFK97111.1"/>
    </source>
</evidence>
<organism evidence="1">
    <name type="scientific">sediment metagenome</name>
    <dbReference type="NCBI Taxonomy" id="749907"/>
    <lineage>
        <taxon>unclassified sequences</taxon>
        <taxon>metagenomes</taxon>
        <taxon>ecological metagenomes</taxon>
    </lineage>
</organism>
<dbReference type="EMBL" id="ADZX01000356">
    <property type="protein sequence ID" value="EFK97111.1"/>
    <property type="molecule type" value="Genomic_DNA"/>
</dbReference>
<protein>
    <submittedName>
        <fullName evidence="1">Uncharacterized protein</fullName>
    </submittedName>
</protein>
<sequence length="71" mass="8215">MLIEVSVIASDPCNNSSRHHYCYIDKANIEVARSYFLDDLAFFSFHFREIELKTLSTTIPVSKAIKTLKLY</sequence>
<dbReference type="AlphaFoldDB" id="D9PH84"/>
<reference evidence="1" key="1">
    <citation type="submission" date="2010-07" db="EMBL/GenBank/DDBJ databases">
        <authorList>
            <consortium name="CONSOLIDER consortium CSD2007-00005"/>
            <person name="Guazzaroni M.-E."/>
            <person name="Richter M."/>
            <person name="Garcia-Salamanca A."/>
            <person name="Yarza P."/>
            <person name="Ferrer M."/>
        </authorList>
    </citation>
    <scope>NUCLEOTIDE SEQUENCE</scope>
</reference>
<name>D9PH84_9ZZZZ</name>